<evidence type="ECO:0000256" key="2">
    <source>
        <dbReference type="ARBA" id="ARBA00022679"/>
    </source>
</evidence>
<evidence type="ECO:0000259" key="3">
    <source>
        <dbReference type="Pfam" id="PF01648"/>
    </source>
</evidence>
<dbReference type="PANTHER" id="PTHR12215:SF10">
    <property type="entry name" value="L-AMINOADIPATE-SEMIALDEHYDE DEHYDROGENASE-PHOSPHOPANTETHEINYL TRANSFERASE"/>
    <property type="match status" value="1"/>
</dbReference>
<gene>
    <name evidence="4" type="ORF">LK07_32740</name>
</gene>
<dbReference type="GO" id="GO:0008897">
    <property type="term" value="F:holo-[acyl-carrier-protein] synthase activity"/>
    <property type="evidence" value="ECO:0007669"/>
    <property type="project" value="InterPro"/>
</dbReference>
<dbReference type="Gene3D" id="3.90.470.20">
    <property type="entry name" value="4'-phosphopantetheinyl transferase domain"/>
    <property type="match status" value="2"/>
</dbReference>
<feature type="domain" description="4'-phosphopantetheinyl transferase" evidence="3">
    <location>
        <begin position="120"/>
        <end position="189"/>
    </location>
</feature>
<dbReference type="InterPro" id="IPR008278">
    <property type="entry name" value="4-PPantetheinyl_Trfase_dom"/>
</dbReference>
<dbReference type="SUPFAM" id="SSF56214">
    <property type="entry name" value="4'-phosphopantetheinyl transferase"/>
    <property type="match status" value="2"/>
</dbReference>
<evidence type="ECO:0000256" key="1">
    <source>
        <dbReference type="ARBA" id="ARBA00010990"/>
    </source>
</evidence>
<dbReference type="InterPro" id="IPR050559">
    <property type="entry name" value="P-Pant_transferase_sf"/>
</dbReference>
<dbReference type="PANTHER" id="PTHR12215">
    <property type="entry name" value="PHOSPHOPANTETHEINE TRANSFERASE"/>
    <property type="match status" value="1"/>
</dbReference>
<name>A0A221P877_9ACTN</name>
<accession>A0A221P877</accession>
<dbReference type="KEGG" id="splu:LK06_031540"/>
<keyword evidence="5" id="KW-1185">Reference proteome</keyword>
<dbReference type="GO" id="GO:0000287">
    <property type="term" value="F:magnesium ion binding"/>
    <property type="evidence" value="ECO:0007669"/>
    <property type="project" value="InterPro"/>
</dbReference>
<dbReference type="STRING" id="1355015.LK06_031540"/>
<dbReference type="GO" id="GO:0005829">
    <property type="term" value="C:cytosol"/>
    <property type="evidence" value="ECO:0007669"/>
    <property type="project" value="TreeGrafter"/>
</dbReference>
<dbReference type="GO" id="GO:0019878">
    <property type="term" value="P:lysine biosynthetic process via aminoadipic acid"/>
    <property type="evidence" value="ECO:0007669"/>
    <property type="project" value="TreeGrafter"/>
</dbReference>
<organism evidence="4 5">
    <name type="scientific">Streptomyces pluripotens</name>
    <dbReference type="NCBI Taxonomy" id="1355015"/>
    <lineage>
        <taxon>Bacteria</taxon>
        <taxon>Bacillati</taxon>
        <taxon>Actinomycetota</taxon>
        <taxon>Actinomycetes</taxon>
        <taxon>Kitasatosporales</taxon>
        <taxon>Streptomycetaceae</taxon>
        <taxon>Streptomyces</taxon>
    </lineage>
</organism>
<dbReference type="AlphaFoldDB" id="A0A221P877"/>
<dbReference type="Proteomes" id="UP000031501">
    <property type="component" value="Chromosome"/>
</dbReference>
<dbReference type="Pfam" id="PF01648">
    <property type="entry name" value="ACPS"/>
    <property type="match status" value="1"/>
</dbReference>
<reference evidence="4 5" key="1">
    <citation type="submission" date="2017-07" db="EMBL/GenBank/DDBJ databases">
        <title>Genome sequence of Streptomyces pluripotens MUSC 137T.</title>
        <authorList>
            <person name="Ser H.-L."/>
            <person name="Lee L.-H."/>
        </authorList>
    </citation>
    <scope>NUCLEOTIDE SEQUENCE [LARGE SCALE GENOMIC DNA]</scope>
    <source>
        <strain evidence="4 5">MUSC 137</strain>
    </source>
</reference>
<dbReference type="EMBL" id="CP022433">
    <property type="protein sequence ID" value="ASN27995.1"/>
    <property type="molecule type" value="Genomic_DNA"/>
</dbReference>
<sequence length="241" mass="25717">MGGPPVTAPPVPTARDIEVWSIPLRQPPRTVDRLRAVLDPHEARRARGDPRYAVAHAATRQILAARLGRPAHTLRRTLGPNGKPRLTGAGARLRWNLSTGDGWALLAVLNPDTGPSGTDVGVDVQRTAPEAAALRLSRRYYPEAEAEQIRRAQGRAGAAGAAYTWMWACKEAYVKAFGSRLTQGLRTCAPPPGSAGLMRGPLGECWIAACPADGTDYRAAVALTGPVPPQPLPRLWAPDAI</sequence>
<keyword evidence="2" id="KW-0808">Transferase</keyword>
<evidence type="ECO:0000313" key="4">
    <source>
        <dbReference type="EMBL" id="ASN27995.1"/>
    </source>
</evidence>
<proteinExistence type="inferred from homology"/>
<comment type="similarity">
    <text evidence="1">Belongs to the P-Pant transferase superfamily. Gsp/Sfp/HetI/AcpT family.</text>
</comment>
<protein>
    <recommendedName>
        <fullName evidence="3">4'-phosphopantetheinyl transferase domain-containing protein</fullName>
    </recommendedName>
</protein>
<evidence type="ECO:0000313" key="5">
    <source>
        <dbReference type="Proteomes" id="UP000031501"/>
    </source>
</evidence>
<dbReference type="InterPro" id="IPR037143">
    <property type="entry name" value="4-PPantetheinyl_Trfase_dom_sf"/>
</dbReference>